<dbReference type="EMBL" id="HACM01006855">
    <property type="protein sequence ID" value="CRZ07297.1"/>
    <property type="molecule type" value="Transcribed_RNA"/>
</dbReference>
<dbReference type="EMBL" id="HACM01006819">
    <property type="protein sequence ID" value="CRZ07261.1"/>
    <property type="molecule type" value="Transcribed_RNA"/>
</dbReference>
<protein>
    <submittedName>
        <fullName evidence="1">Uncharacterized protein</fullName>
    </submittedName>
</protein>
<organism evidence="1">
    <name type="scientific">Spongospora subterranea</name>
    <dbReference type="NCBI Taxonomy" id="70186"/>
    <lineage>
        <taxon>Eukaryota</taxon>
        <taxon>Sar</taxon>
        <taxon>Rhizaria</taxon>
        <taxon>Endomyxa</taxon>
        <taxon>Phytomyxea</taxon>
        <taxon>Plasmodiophorida</taxon>
        <taxon>Plasmodiophoridae</taxon>
        <taxon>Spongospora</taxon>
    </lineage>
</organism>
<name>A0A0H5QZX3_9EUKA</name>
<evidence type="ECO:0000313" key="1">
    <source>
        <dbReference type="EMBL" id="CRZ07261.1"/>
    </source>
</evidence>
<dbReference type="EMBL" id="HACM01006847">
    <property type="protein sequence ID" value="CRZ07289.1"/>
    <property type="molecule type" value="Transcribed_RNA"/>
</dbReference>
<sequence>MNWFNVMIFPLCNSEAMEGLASRDSFDVFDFSWSLWRNTHIAIVYGSQTNYFDCTSAPLLNFGISGHQISERIRMAISNLFSWFSCSNIDPQFCRDGSSVCEFTRKRRSSPFWLSEHIFKSSKPKDVIHDGVRFMTKPNKGWFYNHVNVLSLKGDIINIVERVP</sequence>
<dbReference type="EMBL" id="HACM01006857">
    <property type="protein sequence ID" value="CRZ07299.1"/>
    <property type="molecule type" value="Transcribed_RNA"/>
</dbReference>
<dbReference type="EMBL" id="HACM01006821">
    <property type="protein sequence ID" value="CRZ07263.1"/>
    <property type="molecule type" value="Transcribed_RNA"/>
</dbReference>
<dbReference type="EMBL" id="HACM01006848">
    <property type="protein sequence ID" value="CRZ07290.1"/>
    <property type="molecule type" value="Transcribed_RNA"/>
</dbReference>
<dbReference type="EMBL" id="HACM01006843">
    <property type="protein sequence ID" value="CRZ07285.1"/>
    <property type="molecule type" value="Transcribed_RNA"/>
</dbReference>
<dbReference type="AlphaFoldDB" id="A0A0H5QZX3"/>
<reference evidence="1" key="1">
    <citation type="submission" date="2015-04" db="EMBL/GenBank/DDBJ databases">
        <title>The genome sequence of the plant pathogenic Rhizarian Plasmodiophora brassicae reveals insights in its biotrophic life cycle and the origin of chitin synthesis.</title>
        <authorList>
            <person name="Schwelm A."/>
            <person name="Fogelqvist J."/>
            <person name="Knaust A."/>
            <person name="Julke S."/>
            <person name="Lilja T."/>
            <person name="Dhandapani V."/>
            <person name="Bonilla-Rosso G."/>
            <person name="Karlsson M."/>
            <person name="Shevchenko A."/>
            <person name="Choi S.R."/>
            <person name="Kim H.G."/>
            <person name="Park J.Y."/>
            <person name="Lim Y.P."/>
            <person name="Ludwig-Muller J."/>
            <person name="Dixelius C."/>
        </authorList>
    </citation>
    <scope>NUCLEOTIDE SEQUENCE</scope>
    <source>
        <tissue evidence="1">Potato root galls</tissue>
    </source>
</reference>
<dbReference type="EMBL" id="HACM01006816">
    <property type="protein sequence ID" value="CRZ07258.1"/>
    <property type="molecule type" value="Transcribed_RNA"/>
</dbReference>
<accession>A0A0H5QZX3</accession>
<proteinExistence type="predicted"/>
<dbReference type="EMBL" id="HACM01006837">
    <property type="protein sequence ID" value="CRZ07279.1"/>
    <property type="molecule type" value="Transcribed_RNA"/>
</dbReference>
<dbReference type="EMBL" id="HACM01006852">
    <property type="protein sequence ID" value="CRZ07294.1"/>
    <property type="molecule type" value="Transcribed_RNA"/>
</dbReference>
<dbReference type="EMBL" id="HACM01006841">
    <property type="protein sequence ID" value="CRZ07283.1"/>
    <property type="molecule type" value="Transcribed_RNA"/>
</dbReference>
<dbReference type="EMBL" id="HACM01006810">
    <property type="protein sequence ID" value="CRZ07252.1"/>
    <property type="molecule type" value="Transcribed_RNA"/>
</dbReference>
<dbReference type="EMBL" id="HACM01006825">
    <property type="protein sequence ID" value="CRZ07267.1"/>
    <property type="molecule type" value="Transcribed_RNA"/>
</dbReference>
<dbReference type="EMBL" id="HACM01006814">
    <property type="protein sequence ID" value="CRZ07256.1"/>
    <property type="molecule type" value="Transcribed_RNA"/>
</dbReference>
<dbReference type="EMBL" id="HACM01006860">
    <property type="protein sequence ID" value="CRZ07302.1"/>
    <property type="molecule type" value="Transcribed_RNA"/>
</dbReference>